<dbReference type="PANTHER" id="PTHR31985">
    <property type="entry name" value="ETHYLENE-RESPONSIVE TRANSCRIPTION FACTOR ERF042-RELATED"/>
    <property type="match status" value="1"/>
</dbReference>
<dbReference type="GO" id="GO:0003677">
    <property type="term" value="F:DNA binding"/>
    <property type="evidence" value="ECO:0007669"/>
    <property type="project" value="UniProtKB-KW"/>
</dbReference>
<dbReference type="FunFam" id="3.30.730.10:FF:000001">
    <property type="entry name" value="Ethylene-responsive transcription factor 2"/>
    <property type="match status" value="1"/>
</dbReference>
<name>A0A1D1XVJ5_9ARAE</name>
<evidence type="ECO:0000256" key="5">
    <source>
        <dbReference type="ARBA" id="ARBA00023163"/>
    </source>
</evidence>
<protein>
    <submittedName>
        <fullName evidence="10">Ethylene-responsive transcription factor ERF034</fullName>
    </submittedName>
</protein>
<feature type="compositionally biased region" description="Low complexity" evidence="8">
    <location>
        <begin position="32"/>
        <end position="47"/>
    </location>
</feature>
<comment type="similarity">
    <text evidence="7">Belongs to the AP2/ERF transcription factor family. ERF subfamily.</text>
</comment>
<evidence type="ECO:0000256" key="8">
    <source>
        <dbReference type="SAM" id="MobiDB-lite"/>
    </source>
</evidence>
<dbReference type="GO" id="GO:0003700">
    <property type="term" value="F:DNA-binding transcription factor activity"/>
    <property type="evidence" value="ECO:0007669"/>
    <property type="project" value="InterPro"/>
</dbReference>
<dbReference type="PRINTS" id="PR00367">
    <property type="entry name" value="ETHRSPELEMNT"/>
</dbReference>
<evidence type="ECO:0000256" key="2">
    <source>
        <dbReference type="ARBA" id="ARBA00023015"/>
    </source>
</evidence>
<dbReference type="EMBL" id="GDJX01021524">
    <property type="protein sequence ID" value="JAT46412.1"/>
    <property type="molecule type" value="Transcribed_RNA"/>
</dbReference>
<dbReference type="AlphaFoldDB" id="A0A1D1XVJ5"/>
<dbReference type="PROSITE" id="PS51032">
    <property type="entry name" value="AP2_ERF"/>
    <property type="match status" value="1"/>
</dbReference>
<dbReference type="InterPro" id="IPR051032">
    <property type="entry name" value="AP2/ERF_TF_ERF_subfamily"/>
</dbReference>
<comment type="subcellular location">
    <subcellularLocation>
        <location evidence="1">Nucleus</location>
    </subcellularLocation>
</comment>
<keyword evidence="5" id="KW-0804">Transcription</keyword>
<evidence type="ECO:0000259" key="9">
    <source>
        <dbReference type="PROSITE" id="PS51032"/>
    </source>
</evidence>
<keyword evidence="4" id="KW-0010">Activator</keyword>
<dbReference type="SUPFAM" id="SSF54171">
    <property type="entry name" value="DNA-binding domain"/>
    <property type="match status" value="1"/>
</dbReference>
<feature type="non-terminal residue" evidence="10">
    <location>
        <position position="1"/>
    </location>
</feature>
<evidence type="ECO:0000256" key="6">
    <source>
        <dbReference type="ARBA" id="ARBA00023242"/>
    </source>
</evidence>
<dbReference type="Gene3D" id="3.30.730.10">
    <property type="entry name" value="AP2/ERF domain"/>
    <property type="match status" value="1"/>
</dbReference>
<keyword evidence="3" id="KW-0238">DNA-binding</keyword>
<gene>
    <name evidence="10" type="primary">ERF034_0</name>
    <name evidence="10" type="ORF">g.124187</name>
</gene>
<feature type="domain" description="AP2/ERF" evidence="9">
    <location>
        <begin position="107"/>
        <end position="164"/>
    </location>
</feature>
<reference evidence="10" key="1">
    <citation type="submission" date="2015-07" db="EMBL/GenBank/DDBJ databases">
        <title>Transcriptome Assembly of Anthurium amnicola.</title>
        <authorList>
            <person name="Suzuki J."/>
        </authorList>
    </citation>
    <scope>NUCLEOTIDE SEQUENCE</scope>
</reference>
<dbReference type="GO" id="GO:0005634">
    <property type="term" value="C:nucleus"/>
    <property type="evidence" value="ECO:0007669"/>
    <property type="project" value="UniProtKB-SubCell"/>
</dbReference>
<dbReference type="InterPro" id="IPR036955">
    <property type="entry name" value="AP2/ERF_dom_sf"/>
</dbReference>
<dbReference type="InterPro" id="IPR001471">
    <property type="entry name" value="AP2/ERF_dom"/>
</dbReference>
<evidence type="ECO:0000256" key="7">
    <source>
        <dbReference type="ARBA" id="ARBA00024343"/>
    </source>
</evidence>
<dbReference type="PANTHER" id="PTHR31985:SF130">
    <property type="entry name" value="ETHYLENE-RESPONSIVE TRANSCRIPTION FACTOR ERF034"/>
    <property type="match status" value="1"/>
</dbReference>
<feature type="region of interest" description="Disordered" evidence="8">
    <location>
        <begin position="171"/>
        <end position="222"/>
    </location>
</feature>
<evidence type="ECO:0000256" key="1">
    <source>
        <dbReference type="ARBA" id="ARBA00004123"/>
    </source>
</evidence>
<keyword evidence="2" id="KW-0805">Transcription regulation</keyword>
<keyword evidence="6" id="KW-0539">Nucleus</keyword>
<feature type="compositionally biased region" description="Low complexity" evidence="8">
    <location>
        <begin position="183"/>
        <end position="194"/>
    </location>
</feature>
<evidence type="ECO:0000256" key="4">
    <source>
        <dbReference type="ARBA" id="ARBA00023159"/>
    </source>
</evidence>
<organism evidence="10">
    <name type="scientific">Anthurium amnicola</name>
    <dbReference type="NCBI Taxonomy" id="1678845"/>
    <lineage>
        <taxon>Eukaryota</taxon>
        <taxon>Viridiplantae</taxon>
        <taxon>Streptophyta</taxon>
        <taxon>Embryophyta</taxon>
        <taxon>Tracheophyta</taxon>
        <taxon>Spermatophyta</taxon>
        <taxon>Magnoliopsida</taxon>
        <taxon>Liliopsida</taxon>
        <taxon>Araceae</taxon>
        <taxon>Pothoideae</taxon>
        <taxon>Potheae</taxon>
        <taxon>Anthurium</taxon>
    </lineage>
</organism>
<accession>A0A1D1XVJ5</accession>
<dbReference type="InterPro" id="IPR016177">
    <property type="entry name" value="DNA-bd_dom_sf"/>
</dbReference>
<dbReference type="SMART" id="SM00380">
    <property type="entry name" value="AP2"/>
    <property type="match status" value="1"/>
</dbReference>
<dbReference type="Pfam" id="PF00847">
    <property type="entry name" value="AP2"/>
    <property type="match status" value="1"/>
</dbReference>
<evidence type="ECO:0000256" key="3">
    <source>
        <dbReference type="ARBA" id="ARBA00023125"/>
    </source>
</evidence>
<sequence length="280" mass="29280">LPHQLLLPTPDPRPKTAMEAEPLLTEWDANAHCPSSSSPSHDSSSSCGNTTCKAPSSSSLPHSPATSVCSNASPESAMRRDAPKGKGASAQGGGPGGKRGREVEHPTYRGVRMRKWGKWVSEIREPRKKSRIWLGTFPTAEMAARAHDVAALAIKGPAAYLNFPELAPRLPRPATSSPKDVQAAAAMAAAASSSLGTTDDEGVRAGSPSSPPPVTPSSSSNDDDALFDLPDLLLDLGGGGDGLCYSSLWVPSAPAAGSGGEDYYDDMGFRLEEPILWDHN</sequence>
<feature type="region of interest" description="Disordered" evidence="8">
    <location>
        <begin position="1"/>
        <end position="109"/>
    </location>
</feature>
<dbReference type="CDD" id="cd00018">
    <property type="entry name" value="AP2"/>
    <property type="match status" value="1"/>
</dbReference>
<feature type="compositionally biased region" description="Low complexity" evidence="8">
    <location>
        <begin position="55"/>
        <end position="67"/>
    </location>
</feature>
<evidence type="ECO:0000313" key="10">
    <source>
        <dbReference type="EMBL" id="JAT46412.1"/>
    </source>
</evidence>
<proteinExistence type="inferred from homology"/>